<comment type="caution">
    <text evidence="2">Lacks conserved residue(s) required for the propagation of feature annotation.</text>
</comment>
<dbReference type="Pfam" id="PF00436">
    <property type="entry name" value="SSB"/>
    <property type="match status" value="1"/>
</dbReference>
<sequence>MLNRVVLVGRMTRDPELRRTANGTPVASFTLAMNRNFSSQNGERQADFIPCVVWNKAAENTAKYCSKGSLVGVDGRLQSRSYQNQDGRRVSVIEVICDSVQFLETRAMASQRNTMMDQMPQTSNQFDDSSFYDVRNNDMQKDFDNSMDTYDIMDDDIQF</sequence>
<gene>
    <name evidence="4" type="primary">ssb</name>
    <name evidence="4" type="ORF">IAD15_03365</name>
</gene>
<dbReference type="CDD" id="cd04496">
    <property type="entry name" value="SSB_OBF"/>
    <property type="match status" value="1"/>
</dbReference>
<dbReference type="FunFam" id="2.40.50.140:FF:000084">
    <property type="entry name" value="Single-stranded DNA-binding protein"/>
    <property type="match status" value="1"/>
</dbReference>
<dbReference type="EMBL" id="DVMJ01000022">
    <property type="protein sequence ID" value="HIU13090.1"/>
    <property type="molecule type" value="Genomic_DNA"/>
</dbReference>
<keyword evidence="1 2" id="KW-0238">DNA-binding</keyword>
<dbReference type="GO" id="GO:0003697">
    <property type="term" value="F:single-stranded DNA binding"/>
    <property type="evidence" value="ECO:0007669"/>
    <property type="project" value="UniProtKB-UniRule"/>
</dbReference>
<dbReference type="InterPro" id="IPR012340">
    <property type="entry name" value="NA-bd_OB-fold"/>
</dbReference>
<proteinExistence type="inferred from homology"/>
<comment type="subunit">
    <text evidence="2">Homotetramer.</text>
</comment>
<evidence type="ECO:0000256" key="1">
    <source>
        <dbReference type="ARBA" id="ARBA00023125"/>
    </source>
</evidence>
<dbReference type="GO" id="GO:0009295">
    <property type="term" value="C:nucleoid"/>
    <property type="evidence" value="ECO:0007669"/>
    <property type="project" value="TreeGrafter"/>
</dbReference>
<name>A0A9D1KZV6_9FIRM</name>
<dbReference type="GO" id="GO:0006260">
    <property type="term" value="P:DNA replication"/>
    <property type="evidence" value="ECO:0007669"/>
    <property type="project" value="InterPro"/>
</dbReference>
<dbReference type="InterPro" id="IPR011344">
    <property type="entry name" value="ssDNA-bd"/>
</dbReference>
<dbReference type="InterPro" id="IPR000424">
    <property type="entry name" value="Primosome_PriB/ssb"/>
</dbReference>
<reference evidence="4" key="2">
    <citation type="journal article" date="2021" name="PeerJ">
        <title>Extensive microbial diversity within the chicken gut microbiome revealed by metagenomics and culture.</title>
        <authorList>
            <person name="Gilroy R."/>
            <person name="Ravi A."/>
            <person name="Getino M."/>
            <person name="Pursley I."/>
            <person name="Horton D.L."/>
            <person name="Alikhan N.F."/>
            <person name="Baker D."/>
            <person name="Gharbi K."/>
            <person name="Hall N."/>
            <person name="Watson M."/>
            <person name="Adriaenssens E.M."/>
            <person name="Foster-Nyarko E."/>
            <person name="Jarju S."/>
            <person name="Secka A."/>
            <person name="Antonio M."/>
            <person name="Oren A."/>
            <person name="Chaudhuri R.R."/>
            <person name="La Ragione R."/>
            <person name="Hildebrand F."/>
            <person name="Pallen M.J."/>
        </authorList>
    </citation>
    <scope>NUCLEOTIDE SEQUENCE</scope>
    <source>
        <strain evidence="4">CHK195-11698</strain>
    </source>
</reference>
<dbReference type="PIRSF" id="PIRSF002070">
    <property type="entry name" value="SSB"/>
    <property type="match status" value="1"/>
</dbReference>
<dbReference type="Gene3D" id="2.40.50.140">
    <property type="entry name" value="Nucleic acid-binding proteins"/>
    <property type="match status" value="1"/>
</dbReference>
<dbReference type="NCBIfam" id="TIGR00621">
    <property type="entry name" value="ssb"/>
    <property type="match status" value="1"/>
</dbReference>
<accession>A0A9D1KZV6</accession>
<evidence type="ECO:0000256" key="2">
    <source>
        <dbReference type="HAMAP-Rule" id="MF_00984"/>
    </source>
</evidence>
<protein>
    <recommendedName>
        <fullName evidence="2 3">Single-stranded DNA-binding protein</fullName>
        <shortName evidence="2">SSB</shortName>
    </recommendedName>
</protein>
<comment type="caution">
    <text evidence="4">The sequence shown here is derived from an EMBL/GenBank/DDBJ whole genome shotgun (WGS) entry which is preliminary data.</text>
</comment>
<evidence type="ECO:0000256" key="3">
    <source>
        <dbReference type="PIRNR" id="PIRNR002070"/>
    </source>
</evidence>
<dbReference type="AlphaFoldDB" id="A0A9D1KZV6"/>
<dbReference type="HAMAP" id="MF_00984">
    <property type="entry name" value="SSB"/>
    <property type="match status" value="1"/>
</dbReference>
<evidence type="ECO:0000313" key="4">
    <source>
        <dbReference type="EMBL" id="HIU13090.1"/>
    </source>
</evidence>
<dbReference type="SUPFAM" id="SSF50249">
    <property type="entry name" value="Nucleic acid-binding proteins"/>
    <property type="match status" value="1"/>
</dbReference>
<organism evidence="4 5">
    <name type="scientific">Candidatus Fimiplasma intestinipullorum</name>
    <dbReference type="NCBI Taxonomy" id="2840825"/>
    <lineage>
        <taxon>Bacteria</taxon>
        <taxon>Bacillati</taxon>
        <taxon>Bacillota</taxon>
        <taxon>Clostridia</taxon>
        <taxon>Eubacteriales</taxon>
        <taxon>Candidatus Fimiplasma</taxon>
    </lineage>
</organism>
<evidence type="ECO:0000313" key="5">
    <source>
        <dbReference type="Proteomes" id="UP000824175"/>
    </source>
</evidence>
<dbReference type="PANTHER" id="PTHR10302:SF27">
    <property type="entry name" value="SINGLE-STRANDED DNA-BINDING PROTEIN"/>
    <property type="match status" value="1"/>
</dbReference>
<dbReference type="Proteomes" id="UP000824175">
    <property type="component" value="Unassembled WGS sequence"/>
</dbReference>
<dbReference type="PANTHER" id="PTHR10302">
    <property type="entry name" value="SINGLE-STRANDED DNA-BINDING PROTEIN"/>
    <property type="match status" value="1"/>
</dbReference>
<dbReference type="PROSITE" id="PS50935">
    <property type="entry name" value="SSB"/>
    <property type="match status" value="1"/>
</dbReference>
<reference evidence="4" key="1">
    <citation type="submission" date="2020-10" db="EMBL/GenBank/DDBJ databases">
        <authorList>
            <person name="Gilroy R."/>
        </authorList>
    </citation>
    <scope>NUCLEOTIDE SEQUENCE</scope>
    <source>
        <strain evidence="4">CHK195-11698</strain>
    </source>
</reference>